<name>A0A8T0GW44_CERPU</name>
<proteinExistence type="predicted"/>
<organism evidence="1 2">
    <name type="scientific">Ceratodon purpureus</name>
    <name type="common">Fire moss</name>
    <name type="synonym">Dicranum purpureum</name>
    <dbReference type="NCBI Taxonomy" id="3225"/>
    <lineage>
        <taxon>Eukaryota</taxon>
        <taxon>Viridiplantae</taxon>
        <taxon>Streptophyta</taxon>
        <taxon>Embryophyta</taxon>
        <taxon>Bryophyta</taxon>
        <taxon>Bryophytina</taxon>
        <taxon>Bryopsida</taxon>
        <taxon>Dicranidae</taxon>
        <taxon>Pseudoditrichales</taxon>
        <taxon>Ditrichaceae</taxon>
        <taxon>Ceratodon</taxon>
    </lineage>
</organism>
<comment type="caution">
    <text evidence="1">The sequence shown here is derived from an EMBL/GenBank/DDBJ whole genome shotgun (WGS) entry which is preliminary data.</text>
</comment>
<gene>
    <name evidence="1" type="ORF">KC19_9G041000</name>
</gene>
<accession>A0A8T0GW44</accession>
<dbReference type="Proteomes" id="UP000822688">
    <property type="component" value="Chromosome 9"/>
</dbReference>
<keyword evidence="2" id="KW-1185">Reference proteome</keyword>
<sequence length="152" mass="17693">MSSILYQHEYGENSTRDDRFGGQPRWIERVIRVYELGPFGPVHDCLYNCDCDLCSKFRWLTRPVCTCKLGNSWRKFHTLDDAMRRKWITCRCEPSLPPWTGQICPCLLELPTQENDIATLGRINHSVTEIAPDMPDILEAEWICDLENVDTN</sequence>
<evidence type="ECO:0000313" key="1">
    <source>
        <dbReference type="EMBL" id="KAG0561142.1"/>
    </source>
</evidence>
<evidence type="ECO:0000313" key="2">
    <source>
        <dbReference type="Proteomes" id="UP000822688"/>
    </source>
</evidence>
<dbReference type="AlphaFoldDB" id="A0A8T0GW44"/>
<protein>
    <submittedName>
        <fullName evidence="1">Uncharacterized protein</fullName>
    </submittedName>
</protein>
<reference evidence="1" key="1">
    <citation type="submission" date="2020-06" db="EMBL/GenBank/DDBJ databases">
        <title>WGS assembly of Ceratodon purpureus strain R40.</title>
        <authorList>
            <person name="Carey S.B."/>
            <person name="Jenkins J."/>
            <person name="Shu S."/>
            <person name="Lovell J.T."/>
            <person name="Sreedasyam A."/>
            <person name="Maumus F."/>
            <person name="Tiley G.P."/>
            <person name="Fernandez-Pozo N."/>
            <person name="Barry K."/>
            <person name="Chen C."/>
            <person name="Wang M."/>
            <person name="Lipzen A."/>
            <person name="Daum C."/>
            <person name="Saski C.A."/>
            <person name="Payton A.C."/>
            <person name="Mcbreen J.C."/>
            <person name="Conrad R.E."/>
            <person name="Kollar L.M."/>
            <person name="Olsson S."/>
            <person name="Huttunen S."/>
            <person name="Landis J.B."/>
            <person name="Wickett N.J."/>
            <person name="Johnson M.G."/>
            <person name="Rensing S.A."/>
            <person name="Grimwood J."/>
            <person name="Schmutz J."/>
            <person name="Mcdaniel S.F."/>
        </authorList>
    </citation>
    <scope>NUCLEOTIDE SEQUENCE</scope>
    <source>
        <strain evidence="1">R40</strain>
    </source>
</reference>
<dbReference type="EMBL" id="CM026430">
    <property type="protein sequence ID" value="KAG0561142.1"/>
    <property type="molecule type" value="Genomic_DNA"/>
</dbReference>